<reference evidence="1 2" key="1">
    <citation type="submission" date="2015-08" db="EMBL/GenBank/DDBJ databases">
        <title>Ancestral chromatin configuration constrains chromatin evolution on differentiating sex chromosomes in Drosophila.</title>
        <authorList>
            <person name="Zhou Q."/>
            <person name="Bachtrog D."/>
        </authorList>
    </citation>
    <scope>NUCLEOTIDE SEQUENCE [LARGE SCALE GENOMIC DNA]</scope>
    <source>
        <tissue evidence="1">Whole larvae</tissue>
    </source>
</reference>
<dbReference type="OMA" id="YPMRILR"/>
<protein>
    <submittedName>
        <fullName evidence="1">CG31249</fullName>
    </submittedName>
</protein>
<evidence type="ECO:0000313" key="2">
    <source>
        <dbReference type="Proteomes" id="UP000494163"/>
    </source>
</evidence>
<gene>
    <name evidence="1" type="ORF">Dbus_chr3Rg479</name>
</gene>
<proteinExistence type="predicted"/>
<dbReference type="Pfam" id="PF10036">
    <property type="entry name" value="RLL"/>
    <property type="match status" value="1"/>
</dbReference>
<sequence length="249" mass="28281">MLKKKLEALGHPTPSDVAMSNRKEFASTVLWLEDQKIRLYTIEDRESLRNLDNITIWEEGYKKYCIDLNMPKLGTQLEQLTWMLGHAIRLEFLDDPAQYESINAHQENTSKGNNVQNSQQKIPTILHGMINVQDKEFITGVRSLATKLNIPYHPNHLLQLEAAARIVHERMAAAVKSRKAISGTPFPFDKGNDIVSGNDPTLDYPMRILRLLQIQSLRQLQTSINETIVSVQNLTANPKTDTKLGKVGR</sequence>
<keyword evidence="2" id="KW-1185">Reference proteome</keyword>
<dbReference type="InterPro" id="IPR019265">
    <property type="entry name" value="RTRAF"/>
</dbReference>
<dbReference type="STRING" id="30019.A0A0M3QXE5"/>
<accession>A0A0M3QXE5</accession>
<dbReference type="AlphaFoldDB" id="A0A0M3QXE5"/>
<name>A0A0M3QXE5_DROBS</name>
<dbReference type="Proteomes" id="UP000494163">
    <property type="component" value="Chromosome 3R"/>
</dbReference>
<dbReference type="OrthoDB" id="514167at2759"/>
<evidence type="ECO:0000313" key="1">
    <source>
        <dbReference type="EMBL" id="ALC45729.1"/>
    </source>
</evidence>
<organism evidence="1 2">
    <name type="scientific">Drosophila busckii</name>
    <name type="common">Fruit fly</name>
    <dbReference type="NCBI Taxonomy" id="30019"/>
    <lineage>
        <taxon>Eukaryota</taxon>
        <taxon>Metazoa</taxon>
        <taxon>Ecdysozoa</taxon>
        <taxon>Arthropoda</taxon>
        <taxon>Hexapoda</taxon>
        <taxon>Insecta</taxon>
        <taxon>Pterygota</taxon>
        <taxon>Neoptera</taxon>
        <taxon>Endopterygota</taxon>
        <taxon>Diptera</taxon>
        <taxon>Brachycera</taxon>
        <taxon>Muscomorpha</taxon>
        <taxon>Ephydroidea</taxon>
        <taxon>Drosophilidae</taxon>
        <taxon>Drosophila</taxon>
    </lineage>
</organism>
<dbReference type="EMBL" id="CP012526">
    <property type="protein sequence ID" value="ALC45729.1"/>
    <property type="molecule type" value="Genomic_DNA"/>
</dbReference>
<dbReference type="PANTHER" id="PTHR15924">
    <property type="entry name" value="CLE"/>
    <property type="match status" value="1"/>
</dbReference>